<feature type="signal peptide" evidence="6">
    <location>
        <begin position="1"/>
        <end position="29"/>
    </location>
</feature>
<evidence type="ECO:0000256" key="6">
    <source>
        <dbReference type="SAM" id="SignalP"/>
    </source>
</evidence>
<dbReference type="InterPro" id="IPR046772">
    <property type="entry name" value="pAdhesive_6"/>
</dbReference>
<feature type="region of interest" description="Disordered" evidence="5">
    <location>
        <begin position="41"/>
        <end position="61"/>
    </location>
</feature>
<evidence type="ECO:0000256" key="4">
    <source>
        <dbReference type="ARBA" id="ARBA00022729"/>
    </source>
</evidence>
<dbReference type="Gene3D" id="2.60.40.10">
    <property type="entry name" value="Immunoglobulins"/>
    <property type="match status" value="1"/>
</dbReference>
<evidence type="ECO:0000256" key="1">
    <source>
        <dbReference type="ARBA" id="ARBA00004196"/>
    </source>
</evidence>
<accession>A0A5R8QAJ9</accession>
<dbReference type="InterPro" id="IPR042229">
    <property type="entry name" value="Listeria/Bacterioides_rpt_sf"/>
</dbReference>
<dbReference type="Pfam" id="PF09479">
    <property type="entry name" value="Flg_new"/>
    <property type="match status" value="4"/>
</dbReference>
<evidence type="ECO:0000256" key="3">
    <source>
        <dbReference type="ARBA" id="ARBA00022525"/>
    </source>
</evidence>
<sequence length="1433" mass="153764">MSKNIFKRFFAVAIALLVLSAQINIPVSAFTGENDTITEADANQDESAANANEQEATTDDTEVAGENAVEAVEVGNGAAATRSLLRAEVKPFATFDGQDLSTADNSVTYQNYTSSISSQTLEISAPITDSPTITSHQLVIRIENGLAIESGPGLKSNGAYNGNTVKWIFDASSPTLPDDLQGKIIGATWTPDPIIKGFYQPASGTLTYDIAPGTTAINLSLAIKSDIGFNLTDSQISYTNPITVQKLENGSVVTEEKLENYTISGLYRPVIYSHGSTQSMYVKPGETVAINNFLDQAGASVPLNQYKDVLYEEITFTWKIDKNAGLQGIKPNGKYSTSNMIVAVDRTSDSQYDLVTMTLDKAPVGNQYFSFQFQPPADAADGTYQLLLVDSKTKLYGHSEYINYPNFALYPTATAAWPTIIVSSSTASNVALAGISGNTNFAYNPLQDSEDIVPLGGFALTNLTPNDSAAQNIQMKFDDASYGVKAVRIAFGAKATNIVITTNKGQTFTINELTGTYNSTRRIRLANIVLANLGTITDDEYIADITYTADTIPAGTNAPDSMNGSVGPLTDYYALVLEYFGHMISRPATNKFTATASMVDSDKSFTDASAKHATNTMTVVDAKKITFSTTESFSSTVKSSGTIVPMSIRFNKNSYIYTYDSAGVVTGFEIYLREGEYLIVDQSSIKVTWGNEVYTVDSAEMTVTPTTDNTGNRVYRLTLPEVKLGSFNSTLNYYPAIQVDYSVKIKPTAPTTSIPSKDIAQILPMNGMSVVAVGGNGGNNQYNNANIFNVDGSGNTIKAVGTPSSTTTLKIQAQKSFTVTSAANLNDGPWVSYDYMTQKEIINLNPEGNAKYQLTVTNNSGQTIDGYTALVPIPKAGEATNLMPDNPADFNSGIHLQKTPFEWTVSLLEELNTDVNALNYQILYATSYETNKDSSEFVSWDAIADKNDIRMVKITTTDSIVDGTNDVVEFPLALTDPNPEANAGKTNIYSARIHRVIDGSAGYNPSEPVAIRLKTGIVTGTVFNDLNRNGLQDAGESGRNGVTVRVYEAGTSNLLDTVVSHEKNGVDGVYEFFGLDKNQNVDIVFTNPNTDDSTRFSPVTSGGSTPTETSDHKSAKTASITPSSASSIVVNAGIITPTTVTMNAQGGSTAETTIKRYPGEQIMTEPEVIREGYTYNGWFTATSGGSKVAFPYTVGAADDTLYAQYTVNQYTLTFDIASNGGEGVAPTTQTINYGNTASTPATPVKTGYTFTGWYDAATGGNQWNFSTNTMPATNVTLYAQFTINNYTLTFNNDGVETTSSVTYGDTITEPAAPVKTGYTFNGWYDAATGGNQWNFTIGTMPANNLTLFAQYTVNQYTLSFDIASNGGEGSKPAAQTINYNSTATAPADAVKTGYTFTGWYDAVTGGNKWDFATTTMPAANTILYAQFIINSVG</sequence>
<keyword evidence="10" id="KW-1185">Reference proteome</keyword>
<comment type="subcellular location">
    <subcellularLocation>
        <location evidence="1">Cell envelope</location>
    </subcellularLocation>
    <subcellularLocation>
        <location evidence="2">Secreted</location>
    </subcellularLocation>
</comment>
<dbReference type="NCBIfam" id="TIGR02543">
    <property type="entry name" value="List_Bact_rpt"/>
    <property type="match status" value="3"/>
</dbReference>
<evidence type="ECO:0000313" key="9">
    <source>
        <dbReference type="EMBL" id="TLG72679.1"/>
    </source>
</evidence>
<protein>
    <submittedName>
        <fullName evidence="9">Uncharacterized protein</fullName>
    </submittedName>
</protein>
<reference evidence="9 10" key="1">
    <citation type="submission" date="2019-05" db="EMBL/GenBank/DDBJ databases">
        <title>Culicoidintestinum kansasii gen. nov., sp. nov. from the gastrointestinal tract of the biting midge, Culicoides sonorensis.</title>
        <authorList>
            <person name="Neupane S."/>
            <person name="Ghosh A."/>
            <person name="Gunther S."/>
            <person name="Martin K."/>
            <person name="Zurek L."/>
        </authorList>
    </citation>
    <scope>NUCLEOTIDE SEQUENCE [LARGE SCALE GENOMIC DNA]</scope>
    <source>
        <strain evidence="9 10">CS-1</strain>
    </source>
</reference>
<dbReference type="Gene3D" id="2.60.40.4270">
    <property type="entry name" value="Listeria-Bacteroides repeat domain"/>
    <property type="match status" value="4"/>
</dbReference>
<dbReference type="GO" id="GO:0030313">
    <property type="term" value="C:cell envelope"/>
    <property type="evidence" value="ECO:0007669"/>
    <property type="project" value="UniProtKB-SubCell"/>
</dbReference>
<comment type="caution">
    <text evidence="9">The sequence shown here is derived from an EMBL/GenBank/DDBJ whole genome shotgun (WGS) entry which is preliminary data.</text>
</comment>
<keyword evidence="3" id="KW-0964">Secreted</keyword>
<dbReference type="Pfam" id="PF17210">
    <property type="entry name" value="SdrD_B"/>
    <property type="match status" value="1"/>
</dbReference>
<proteinExistence type="predicted"/>
<feature type="compositionally biased region" description="Polar residues" evidence="5">
    <location>
        <begin position="45"/>
        <end position="55"/>
    </location>
</feature>
<dbReference type="InterPro" id="IPR033764">
    <property type="entry name" value="Sdr_B"/>
</dbReference>
<evidence type="ECO:0000259" key="8">
    <source>
        <dbReference type="Pfam" id="PF20595"/>
    </source>
</evidence>
<feature type="domain" description="SD-repeat containing protein B" evidence="7">
    <location>
        <begin position="1021"/>
        <end position="1118"/>
    </location>
</feature>
<keyword evidence="4 6" id="KW-0732">Signal</keyword>
<feature type="domain" description="Putative adhesive" evidence="8">
    <location>
        <begin position="94"/>
        <end position="263"/>
    </location>
</feature>
<dbReference type="EMBL" id="VBWP01000007">
    <property type="protein sequence ID" value="TLG72679.1"/>
    <property type="molecule type" value="Genomic_DNA"/>
</dbReference>
<feature type="compositionally biased region" description="Polar residues" evidence="5">
    <location>
        <begin position="1087"/>
        <end position="1108"/>
    </location>
</feature>
<dbReference type="GO" id="GO:0005576">
    <property type="term" value="C:extracellular region"/>
    <property type="evidence" value="ECO:0007669"/>
    <property type="project" value="UniProtKB-SubCell"/>
</dbReference>
<dbReference type="OrthoDB" id="1999899at2"/>
<dbReference type="Proteomes" id="UP000306912">
    <property type="component" value="Unassembled WGS sequence"/>
</dbReference>
<organism evidence="9 10">
    <name type="scientific">Culicoidibacter larvae</name>
    <dbReference type="NCBI Taxonomy" id="2579976"/>
    <lineage>
        <taxon>Bacteria</taxon>
        <taxon>Bacillati</taxon>
        <taxon>Bacillota</taxon>
        <taxon>Culicoidibacteria</taxon>
        <taxon>Culicoidibacterales</taxon>
        <taxon>Culicoidibacteraceae</taxon>
        <taxon>Culicoidibacter</taxon>
    </lineage>
</organism>
<dbReference type="SUPFAM" id="SSF117074">
    <property type="entry name" value="Hypothetical protein PA1324"/>
    <property type="match status" value="1"/>
</dbReference>
<dbReference type="InterPro" id="IPR013783">
    <property type="entry name" value="Ig-like_fold"/>
</dbReference>
<dbReference type="InterPro" id="IPR013378">
    <property type="entry name" value="InlB-like_B-rpt"/>
</dbReference>
<evidence type="ECO:0000256" key="5">
    <source>
        <dbReference type="SAM" id="MobiDB-lite"/>
    </source>
</evidence>
<name>A0A5R8QAJ9_9FIRM</name>
<evidence type="ECO:0000259" key="7">
    <source>
        <dbReference type="Pfam" id="PF17210"/>
    </source>
</evidence>
<dbReference type="InParanoid" id="A0A5R8QAJ9"/>
<evidence type="ECO:0000313" key="10">
    <source>
        <dbReference type="Proteomes" id="UP000306912"/>
    </source>
</evidence>
<evidence type="ECO:0000256" key="2">
    <source>
        <dbReference type="ARBA" id="ARBA00004613"/>
    </source>
</evidence>
<feature type="region of interest" description="Disordered" evidence="5">
    <location>
        <begin position="1087"/>
        <end position="1120"/>
    </location>
</feature>
<gene>
    <name evidence="9" type="ORF">FEZ08_08170</name>
</gene>
<dbReference type="RefSeq" id="WP_138191254.1">
    <property type="nucleotide sequence ID" value="NZ_VBWP01000007.1"/>
</dbReference>
<dbReference type="Pfam" id="PF20595">
    <property type="entry name" value="pAdhesive_6"/>
    <property type="match status" value="1"/>
</dbReference>
<feature type="chain" id="PRO_5024461094" evidence="6">
    <location>
        <begin position="30"/>
        <end position="1433"/>
    </location>
</feature>